<dbReference type="EMBL" id="JAVIZN010000002">
    <property type="protein sequence ID" value="MDR6201453.1"/>
    <property type="molecule type" value="Genomic_DNA"/>
</dbReference>
<accession>A0ABD5C987</accession>
<evidence type="ECO:0000313" key="2">
    <source>
        <dbReference type="EMBL" id="MDR6201453.1"/>
    </source>
</evidence>
<feature type="region of interest" description="Disordered" evidence="1">
    <location>
        <begin position="252"/>
        <end position="271"/>
    </location>
</feature>
<organism evidence="2 3">
    <name type="scientific">Paraburkholderia graminis</name>
    <dbReference type="NCBI Taxonomy" id="60548"/>
    <lineage>
        <taxon>Bacteria</taxon>
        <taxon>Pseudomonadati</taxon>
        <taxon>Pseudomonadota</taxon>
        <taxon>Betaproteobacteria</taxon>
        <taxon>Burkholderiales</taxon>
        <taxon>Burkholderiaceae</taxon>
        <taxon>Paraburkholderia</taxon>
    </lineage>
</organism>
<evidence type="ECO:0000313" key="3">
    <source>
        <dbReference type="Proteomes" id="UP001245184"/>
    </source>
</evidence>
<feature type="compositionally biased region" description="Pro residues" evidence="1">
    <location>
        <begin position="255"/>
        <end position="264"/>
    </location>
</feature>
<evidence type="ECO:0000256" key="1">
    <source>
        <dbReference type="SAM" id="MobiDB-lite"/>
    </source>
</evidence>
<name>A0ABD5C987_9BURK</name>
<comment type="caution">
    <text evidence="2">The sequence shown here is derived from an EMBL/GenBank/DDBJ whole genome shotgun (WGS) entry which is preliminary data.</text>
</comment>
<protein>
    <submittedName>
        <fullName evidence="2">Uncharacterized protein</fullName>
    </submittedName>
</protein>
<sequence length="396" mass="41059">MTCGGRAPAAASESDARNLAINNDMNTDQINTSGCEQCGAPLANRMMPCASCRARSTPSYGAMVPTLTVRLNETRPLPPRRLPARRVWSPSRALANPYATIEEAVVVQSAYRRLREPLVLAASALVVASAVYAGFIHSSDEGVEGEPVAVSGAVKRPSVVPAIAAVERPTPVSSVRSAAEVTAPRGEPAPTPSVAVAAASPRSLPVSSSTASRAPASPSASPSLAARRAASAAPVVSTAATPAATTIAIASAQPKPVPSAPPPLTAEEKARADLSRHLRAARASLQNNNLSATKVRVAAAMVVQPQSREAQNLRAAINTREQQRDALLSLARGCGYIARWDCVSRNAGSALEIDSSSREARHLVTLAMQESALASVQAVESEPSPAPDTRDINAHH</sequence>
<reference evidence="2 3" key="1">
    <citation type="submission" date="2023-08" db="EMBL/GenBank/DDBJ databases">
        <title>Genome sequencing of plant associated microbes to promote plant fitness in Sorghum bicolor and Oryza sativa.</title>
        <authorList>
            <person name="Coleman-Derr D."/>
        </authorList>
    </citation>
    <scope>NUCLEOTIDE SEQUENCE [LARGE SCALE GENOMIC DNA]</scope>
    <source>
        <strain evidence="2 3">SLBN-33</strain>
    </source>
</reference>
<dbReference type="Proteomes" id="UP001245184">
    <property type="component" value="Unassembled WGS sequence"/>
</dbReference>
<proteinExistence type="predicted"/>
<gene>
    <name evidence="2" type="ORF">QF025_000173</name>
</gene>
<feature type="region of interest" description="Disordered" evidence="1">
    <location>
        <begin position="171"/>
        <end position="200"/>
    </location>
</feature>
<dbReference type="AlphaFoldDB" id="A0ABD5C987"/>